<dbReference type="InterPro" id="IPR036264">
    <property type="entry name" value="Bact_exopeptidase_dim_dom"/>
</dbReference>
<keyword evidence="5" id="KW-0378">Hydrolase</keyword>
<dbReference type="InterPro" id="IPR010158">
    <property type="entry name" value="Amidase_Cbmase"/>
</dbReference>
<keyword evidence="3" id="KW-0659">Purine metabolism</keyword>
<evidence type="ECO:0000256" key="7">
    <source>
        <dbReference type="SAM" id="SignalP"/>
    </source>
</evidence>
<dbReference type="Proteomes" id="UP001465755">
    <property type="component" value="Unassembled WGS sequence"/>
</dbReference>
<evidence type="ECO:0000256" key="3">
    <source>
        <dbReference type="ARBA" id="ARBA00022631"/>
    </source>
</evidence>
<dbReference type="NCBIfam" id="TIGR01879">
    <property type="entry name" value="hydantase"/>
    <property type="match status" value="1"/>
</dbReference>
<evidence type="ECO:0008006" key="10">
    <source>
        <dbReference type="Google" id="ProtNLM"/>
    </source>
</evidence>
<dbReference type="GO" id="GO:0016813">
    <property type="term" value="F:hydrolase activity, acting on carbon-nitrogen (but not peptide) bonds, in linear amidines"/>
    <property type="evidence" value="ECO:0007669"/>
    <property type="project" value="InterPro"/>
</dbReference>
<evidence type="ECO:0000256" key="4">
    <source>
        <dbReference type="ARBA" id="ARBA00022723"/>
    </source>
</evidence>
<keyword evidence="4" id="KW-0479">Metal-binding</keyword>
<dbReference type="AlphaFoldDB" id="A0AAW1PJ28"/>
<dbReference type="GO" id="GO:0006144">
    <property type="term" value="P:purine nucleobase metabolic process"/>
    <property type="evidence" value="ECO:0007669"/>
    <property type="project" value="UniProtKB-KW"/>
</dbReference>
<dbReference type="SUPFAM" id="SSF53187">
    <property type="entry name" value="Zn-dependent exopeptidases"/>
    <property type="match status" value="1"/>
</dbReference>
<dbReference type="EMBL" id="JALJOQ010000004">
    <property type="protein sequence ID" value="KAK9813551.1"/>
    <property type="molecule type" value="Genomic_DNA"/>
</dbReference>
<protein>
    <recommendedName>
        <fullName evidence="10">Allantoate amidohydrolase</fullName>
    </recommendedName>
</protein>
<dbReference type="Pfam" id="PF01546">
    <property type="entry name" value="Peptidase_M20"/>
    <property type="match status" value="1"/>
</dbReference>
<dbReference type="PANTHER" id="PTHR32494:SF19">
    <property type="entry name" value="ALLANTOATE DEIMINASE-RELATED"/>
    <property type="match status" value="1"/>
</dbReference>
<reference evidence="8 9" key="1">
    <citation type="journal article" date="2024" name="Nat. Commun.">
        <title>Phylogenomics reveals the evolutionary origins of lichenization in chlorophyte algae.</title>
        <authorList>
            <person name="Puginier C."/>
            <person name="Libourel C."/>
            <person name="Otte J."/>
            <person name="Skaloud P."/>
            <person name="Haon M."/>
            <person name="Grisel S."/>
            <person name="Petersen M."/>
            <person name="Berrin J.G."/>
            <person name="Delaux P.M."/>
            <person name="Dal Grande F."/>
            <person name="Keller J."/>
        </authorList>
    </citation>
    <scope>NUCLEOTIDE SEQUENCE [LARGE SCALE GENOMIC DNA]</scope>
    <source>
        <strain evidence="8 9">SAG 2036</strain>
    </source>
</reference>
<sequence>MGTVSFLVQNSLIAGVLSVVFVGVACPASCNRGPAATEAATLKFLLDDQPNRHLQKLGEISDGKPSLVRTFASPAHGRSALQIQQWMEDAGMRTWIDSVANVHGRIDGKAKTAPVLVVGSHYDTVMDAGKYDGALGIIVGIAAVKALLVQAAAGKGLLSAEELADIRAGRSLRQVLGNEVRHLLREPVEVVAWSDEEGLRFQSTFLGSRAVAGSLLEQGALEMTDAQGHSLADVLSSQGFNSTPASIEKIAMEPSSVKGYVEVHMEQGPVLQDRGAALAPVAAIAGQSRLALALHGTQGHAGTVPMHLRHDPFAGAVEVAHWLEQRCLVSAESSQWSDVRGEDNLVCTVGSVNLWPGASNVIPGSVNMSVDVRSQSDALRKRVLQDLESNVNATCDRRGLDCMAELKHDQPAVACDGDMIEQLQQACIQSSMELPALNYEPIVSGAGHDALAMAAITKIGMLFVRCLDGISHSPLEYVEPEDVATASGALYMYLRSQTL</sequence>
<comment type="subunit">
    <text evidence="2">Homodimer.</text>
</comment>
<dbReference type="CDD" id="cd03884">
    <property type="entry name" value="M20_bAS"/>
    <property type="match status" value="1"/>
</dbReference>
<dbReference type="PANTHER" id="PTHR32494">
    <property type="entry name" value="ALLANTOATE DEIMINASE-RELATED"/>
    <property type="match status" value="1"/>
</dbReference>
<evidence type="ECO:0000256" key="6">
    <source>
        <dbReference type="ARBA" id="ARBA00023211"/>
    </source>
</evidence>
<comment type="cofactor">
    <cofactor evidence="1">
        <name>Mn(2+)</name>
        <dbReference type="ChEBI" id="CHEBI:29035"/>
    </cofactor>
</comment>
<accession>A0AAW1PJ28</accession>
<evidence type="ECO:0000256" key="1">
    <source>
        <dbReference type="ARBA" id="ARBA00001936"/>
    </source>
</evidence>
<keyword evidence="6" id="KW-0464">Manganese</keyword>
<keyword evidence="7" id="KW-0732">Signal</keyword>
<dbReference type="Gene3D" id="3.30.70.360">
    <property type="match status" value="1"/>
</dbReference>
<organism evidence="8 9">
    <name type="scientific">Symbiochloris irregularis</name>
    <dbReference type="NCBI Taxonomy" id="706552"/>
    <lineage>
        <taxon>Eukaryota</taxon>
        <taxon>Viridiplantae</taxon>
        <taxon>Chlorophyta</taxon>
        <taxon>core chlorophytes</taxon>
        <taxon>Trebouxiophyceae</taxon>
        <taxon>Trebouxiales</taxon>
        <taxon>Trebouxiaceae</taxon>
        <taxon>Symbiochloris</taxon>
    </lineage>
</organism>
<name>A0AAW1PJ28_9CHLO</name>
<evidence type="ECO:0000313" key="9">
    <source>
        <dbReference type="Proteomes" id="UP001465755"/>
    </source>
</evidence>
<evidence type="ECO:0000256" key="2">
    <source>
        <dbReference type="ARBA" id="ARBA00011738"/>
    </source>
</evidence>
<dbReference type="InterPro" id="IPR002933">
    <property type="entry name" value="Peptidase_M20"/>
</dbReference>
<evidence type="ECO:0000256" key="5">
    <source>
        <dbReference type="ARBA" id="ARBA00022801"/>
    </source>
</evidence>
<proteinExistence type="predicted"/>
<dbReference type="GO" id="GO:0046872">
    <property type="term" value="F:metal ion binding"/>
    <property type="evidence" value="ECO:0007669"/>
    <property type="project" value="UniProtKB-KW"/>
</dbReference>
<comment type="caution">
    <text evidence="8">The sequence shown here is derived from an EMBL/GenBank/DDBJ whole genome shotgun (WGS) entry which is preliminary data.</text>
</comment>
<feature type="chain" id="PRO_5043901079" description="Allantoate amidohydrolase" evidence="7">
    <location>
        <begin position="19"/>
        <end position="499"/>
    </location>
</feature>
<gene>
    <name evidence="8" type="ORF">WJX73_006575</name>
</gene>
<evidence type="ECO:0000313" key="8">
    <source>
        <dbReference type="EMBL" id="KAK9813551.1"/>
    </source>
</evidence>
<keyword evidence="9" id="KW-1185">Reference proteome</keyword>
<dbReference type="SUPFAM" id="SSF55031">
    <property type="entry name" value="Bacterial exopeptidase dimerisation domain"/>
    <property type="match status" value="1"/>
</dbReference>
<dbReference type="Gene3D" id="3.40.630.10">
    <property type="entry name" value="Zn peptidases"/>
    <property type="match status" value="2"/>
</dbReference>
<feature type="signal peptide" evidence="7">
    <location>
        <begin position="1"/>
        <end position="18"/>
    </location>
</feature>